<dbReference type="InterPro" id="IPR015919">
    <property type="entry name" value="Cadherin-like_sf"/>
</dbReference>
<dbReference type="Proteomes" id="UP000663852">
    <property type="component" value="Unassembled WGS sequence"/>
</dbReference>
<dbReference type="OrthoDB" id="6252479at2759"/>
<evidence type="ECO:0000256" key="7">
    <source>
        <dbReference type="ARBA" id="ARBA00022989"/>
    </source>
</evidence>
<accession>A0A813T267</accession>
<keyword evidence="6 10" id="KW-0106">Calcium</keyword>
<evidence type="ECO:0000256" key="12">
    <source>
        <dbReference type="SAM" id="SignalP"/>
    </source>
</evidence>
<keyword evidence="8 11" id="KW-0472">Membrane</keyword>
<feature type="domain" description="Cadherin" evidence="13">
    <location>
        <begin position="361"/>
        <end position="469"/>
    </location>
</feature>
<evidence type="ECO:0000256" key="2">
    <source>
        <dbReference type="ARBA" id="ARBA00022475"/>
    </source>
</evidence>
<dbReference type="GO" id="GO:0005509">
    <property type="term" value="F:calcium ion binding"/>
    <property type="evidence" value="ECO:0007669"/>
    <property type="project" value="UniProtKB-UniRule"/>
</dbReference>
<feature type="transmembrane region" description="Helical" evidence="11">
    <location>
        <begin position="864"/>
        <end position="887"/>
    </location>
</feature>
<evidence type="ECO:0000313" key="15">
    <source>
        <dbReference type="Proteomes" id="UP000663852"/>
    </source>
</evidence>
<dbReference type="FunFam" id="2.60.40.60:FF:000020">
    <property type="entry name" value="Dachsous cadherin-related 1b"/>
    <property type="match status" value="1"/>
</dbReference>
<keyword evidence="2" id="KW-1003">Cell membrane</keyword>
<dbReference type="EMBL" id="CAJNOJ010000013">
    <property type="protein sequence ID" value="CAF0802427.1"/>
    <property type="molecule type" value="Genomic_DNA"/>
</dbReference>
<protein>
    <recommendedName>
        <fullName evidence="13">Cadherin domain-containing protein</fullName>
    </recommendedName>
</protein>
<feature type="domain" description="Cadherin" evidence="13">
    <location>
        <begin position="256"/>
        <end position="350"/>
    </location>
</feature>
<evidence type="ECO:0000256" key="5">
    <source>
        <dbReference type="ARBA" id="ARBA00022737"/>
    </source>
</evidence>
<evidence type="ECO:0000256" key="8">
    <source>
        <dbReference type="ARBA" id="ARBA00023136"/>
    </source>
</evidence>
<dbReference type="FunFam" id="2.60.40.60:FF:000092">
    <property type="entry name" value="Protocadherin 8"/>
    <property type="match status" value="1"/>
</dbReference>
<keyword evidence="7 11" id="KW-1133">Transmembrane helix</keyword>
<keyword evidence="5" id="KW-0677">Repeat</keyword>
<dbReference type="PROSITE" id="PS00232">
    <property type="entry name" value="CADHERIN_1"/>
    <property type="match status" value="3"/>
</dbReference>
<keyword evidence="9" id="KW-0325">Glycoprotein</keyword>
<gene>
    <name evidence="14" type="ORF">EDS130_LOCUS4921</name>
</gene>
<keyword evidence="3 11" id="KW-0812">Transmembrane</keyword>
<sequence>MPSFIIILFALLMFFCCCCDCQQQDDRYLIRTKEKLPVQTEVVNLRRLFLPKNFTDNINVDFTLAKRDEFPYMYFIINHSSRGILTIQKEIDRDELCRLRRCRCDTWCDLELEILINSEQFNIELITIRILDRNDHKPTFTHNQLNLTIVEHAQIGAMIKLDAAIDQDQGNNSIIGYSIASSISLPFSLRYDLLRGDLSLVVEQILDREITSSYQFDIIARDGGNQTGTLHVSITITDINDCAPKFDQPIYILNNISETLPIGSIVSRVHAKDDDDGINGEINYHLINQDHCLEIDQVTGDIRVKCQLDYETKSTHRLEIEARDRGEGYKTDFCIVLVHIFDENDNSPMIDIYPPSKLDNTSNSIEIDLSESIPLHSLVLSLTIVDRDSGDNGRVTWKLLQSPSTIPFDLIRLSENTGEIRTKELLDRERIEMYNLTLEATDHGRSMSKSTFLNINIRILDENDNAPQFRQTNMTATINEHVKSTNSKGYDIYHLHAIDYDHGINGEIRYSIQNNDENLFQIDPKTGIIRAILEFDRKKQETYVIQVEARDQGKPSLSTQGTIIFTVISRNEYSPVCNVEQNITWTVRENSETGTVIGTISCRDDDKDELNGQISVYPHWLSQEKNDKQYQSDIPFAISTQKSNTSQSTTYIIISTNGTIDREKLSSYPLFLTVSDNGNPRQSINISITIEILDENDHCPQLHIESSFIIINRDLTPKDFLIHLIATDNDQDSNGNVTFELSPVTSPEYIHLLPNGTLIVQTDSDLILDNSLTVLHVQIRDQGEPTPCLIVETLRLFIGSNATDWITVVKNNNYDDTSLRLATEEFQQDKRMAHAYSVSPSLPLSSPLFQYPSSIASLATRKQMFGVFIGLSVLMFIVILTMVLCFIDCTQKKSKKNRAMSMLRSNGFSSHDSTSSTNGKYSLTPLPCEINNIYENGSTAHRYKGFKGMTNIKPVVILSSSTYSRSSSSIDSTTRANTEHNRARINTYTYTALSTSDDFMPIDFDDRLGSTYDENGIELRMTTV</sequence>
<feature type="domain" description="Cadherin" evidence="13">
    <location>
        <begin position="470"/>
        <end position="577"/>
    </location>
</feature>
<name>A0A813T267_ADIRI</name>
<dbReference type="Pfam" id="PF00028">
    <property type="entry name" value="Cadherin"/>
    <property type="match status" value="5"/>
</dbReference>
<dbReference type="FunFam" id="2.60.40.60:FF:000015">
    <property type="entry name" value="FAT atypical cadherin 1"/>
    <property type="match status" value="1"/>
</dbReference>
<keyword evidence="4 12" id="KW-0732">Signal</keyword>
<evidence type="ECO:0000256" key="9">
    <source>
        <dbReference type="ARBA" id="ARBA00023180"/>
    </source>
</evidence>
<evidence type="ECO:0000259" key="13">
    <source>
        <dbReference type="PROSITE" id="PS50268"/>
    </source>
</evidence>
<evidence type="ECO:0000256" key="6">
    <source>
        <dbReference type="ARBA" id="ARBA00022837"/>
    </source>
</evidence>
<proteinExistence type="predicted"/>
<dbReference type="Gene3D" id="2.60.40.60">
    <property type="entry name" value="Cadherins"/>
    <property type="match status" value="7"/>
</dbReference>
<feature type="domain" description="Cadherin" evidence="13">
    <location>
        <begin position="141"/>
        <end position="246"/>
    </location>
</feature>
<dbReference type="SUPFAM" id="SSF49313">
    <property type="entry name" value="Cadherin-like"/>
    <property type="match status" value="6"/>
</dbReference>
<feature type="domain" description="Cadherin" evidence="13">
    <location>
        <begin position="24"/>
        <end position="140"/>
    </location>
</feature>
<dbReference type="PANTHER" id="PTHR24028">
    <property type="entry name" value="CADHERIN-87A"/>
    <property type="match status" value="1"/>
</dbReference>
<dbReference type="InterPro" id="IPR020894">
    <property type="entry name" value="Cadherin_CS"/>
</dbReference>
<dbReference type="SMART" id="SM00112">
    <property type="entry name" value="CA"/>
    <property type="match status" value="6"/>
</dbReference>
<dbReference type="FunFam" id="2.60.40.60:FF:000007">
    <property type="entry name" value="Protocadherin alpha 2"/>
    <property type="match status" value="1"/>
</dbReference>
<comment type="subcellular location">
    <subcellularLocation>
        <location evidence="1">Cell membrane</location>
        <topology evidence="1">Single-pass type I membrane protein</topology>
    </subcellularLocation>
</comment>
<dbReference type="PROSITE" id="PS50268">
    <property type="entry name" value="CADHERIN_2"/>
    <property type="match status" value="6"/>
</dbReference>
<comment type="caution">
    <text evidence="14">The sequence shown here is derived from an EMBL/GenBank/DDBJ whole genome shotgun (WGS) entry which is preliminary data.</text>
</comment>
<evidence type="ECO:0000256" key="11">
    <source>
        <dbReference type="SAM" id="Phobius"/>
    </source>
</evidence>
<evidence type="ECO:0000256" key="4">
    <source>
        <dbReference type="ARBA" id="ARBA00022729"/>
    </source>
</evidence>
<reference evidence="14" key="1">
    <citation type="submission" date="2021-02" db="EMBL/GenBank/DDBJ databases">
        <authorList>
            <person name="Nowell W R."/>
        </authorList>
    </citation>
    <scope>NUCLEOTIDE SEQUENCE</scope>
</reference>
<feature type="signal peptide" evidence="12">
    <location>
        <begin position="1"/>
        <end position="21"/>
    </location>
</feature>
<dbReference type="GO" id="GO:0005886">
    <property type="term" value="C:plasma membrane"/>
    <property type="evidence" value="ECO:0007669"/>
    <property type="project" value="UniProtKB-SubCell"/>
</dbReference>
<evidence type="ECO:0000256" key="3">
    <source>
        <dbReference type="ARBA" id="ARBA00022692"/>
    </source>
</evidence>
<dbReference type="PRINTS" id="PR00205">
    <property type="entry name" value="CADHERIN"/>
</dbReference>
<dbReference type="PANTHER" id="PTHR24028:SF146">
    <property type="entry name" value="CADHERIN 96CB, ISOFORM D-RELATED"/>
    <property type="match status" value="1"/>
</dbReference>
<dbReference type="CDD" id="cd11304">
    <property type="entry name" value="Cadherin_repeat"/>
    <property type="match status" value="5"/>
</dbReference>
<organism evidence="14 15">
    <name type="scientific">Adineta ricciae</name>
    <name type="common">Rotifer</name>
    <dbReference type="NCBI Taxonomy" id="249248"/>
    <lineage>
        <taxon>Eukaryota</taxon>
        <taxon>Metazoa</taxon>
        <taxon>Spiralia</taxon>
        <taxon>Gnathifera</taxon>
        <taxon>Rotifera</taxon>
        <taxon>Eurotatoria</taxon>
        <taxon>Bdelloidea</taxon>
        <taxon>Adinetida</taxon>
        <taxon>Adinetidae</taxon>
        <taxon>Adineta</taxon>
    </lineage>
</organism>
<feature type="domain" description="Cadherin" evidence="13">
    <location>
        <begin position="579"/>
        <end position="702"/>
    </location>
</feature>
<dbReference type="InterPro" id="IPR002126">
    <property type="entry name" value="Cadherin-like_dom"/>
</dbReference>
<dbReference type="InterPro" id="IPR050174">
    <property type="entry name" value="Protocadherin/Cadherin-CA"/>
</dbReference>
<feature type="chain" id="PRO_5033065773" description="Cadherin domain-containing protein" evidence="12">
    <location>
        <begin position="22"/>
        <end position="1024"/>
    </location>
</feature>
<evidence type="ECO:0000256" key="1">
    <source>
        <dbReference type="ARBA" id="ARBA00004251"/>
    </source>
</evidence>
<evidence type="ECO:0000313" key="14">
    <source>
        <dbReference type="EMBL" id="CAF0802427.1"/>
    </source>
</evidence>
<dbReference type="GO" id="GO:0007156">
    <property type="term" value="P:homophilic cell adhesion via plasma membrane adhesion molecules"/>
    <property type="evidence" value="ECO:0007669"/>
    <property type="project" value="InterPro"/>
</dbReference>
<evidence type="ECO:0000256" key="10">
    <source>
        <dbReference type="PROSITE-ProRule" id="PRU00043"/>
    </source>
</evidence>
<dbReference type="AlphaFoldDB" id="A0A813T267"/>